<organism evidence="1 2">
    <name type="scientific">Spirosoma oryzae</name>
    <dbReference type="NCBI Taxonomy" id="1469603"/>
    <lineage>
        <taxon>Bacteria</taxon>
        <taxon>Pseudomonadati</taxon>
        <taxon>Bacteroidota</taxon>
        <taxon>Cytophagia</taxon>
        <taxon>Cytophagales</taxon>
        <taxon>Cytophagaceae</taxon>
        <taxon>Spirosoma</taxon>
    </lineage>
</organism>
<keyword evidence="2" id="KW-1185">Reference proteome</keyword>
<gene>
    <name evidence="1" type="ORF">CLV58_12246</name>
</gene>
<evidence type="ECO:0000313" key="1">
    <source>
        <dbReference type="EMBL" id="PRY31751.1"/>
    </source>
</evidence>
<protein>
    <submittedName>
        <fullName evidence="1">Uncharacterized protein</fullName>
    </submittedName>
</protein>
<dbReference type="Proteomes" id="UP000238375">
    <property type="component" value="Unassembled WGS sequence"/>
</dbReference>
<sequence length="75" mass="7904">MCSLDLPVRVGAIATKKLPHDVVALTGTRTWTSSLHISLQPFSCQEQGTAEGGSGQQSVFHLGDPVQRFVDPAAG</sequence>
<comment type="caution">
    <text evidence="1">The sequence shown here is derived from an EMBL/GenBank/DDBJ whole genome shotgun (WGS) entry which is preliminary data.</text>
</comment>
<evidence type="ECO:0000313" key="2">
    <source>
        <dbReference type="Proteomes" id="UP000238375"/>
    </source>
</evidence>
<reference evidence="1 2" key="1">
    <citation type="submission" date="2018-03" db="EMBL/GenBank/DDBJ databases">
        <title>Genomic Encyclopedia of Archaeal and Bacterial Type Strains, Phase II (KMG-II): from individual species to whole genera.</title>
        <authorList>
            <person name="Goeker M."/>
        </authorList>
    </citation>
    <scope>NUCLEOTIDE SEQUENCE [LARGE SCALE GENOMIC DNA]</scope>
    <source>
        <strain evidence="1 2">DSM 28354</strain>
    </source>
</reference>
<dbReference type="AlphaFoldDB" id="A0A2T0SED4"/>
<accession>A0A2T0SED4</accession>
<proteinExistence type="predicted"/>
<dbReference type="EMBL" id="PVTE01000022">
    <property type="protein sequence ID" value="PRY31751.1"/>
    <property type="molecule type" value="Genomic_DNA"/>
</dbReference>
<name>A0A2T0SED4_9BACT</name>